<accession>X1MP92</accession>
<sequence>VEMPKFAVIVINFSIYYYCRSDSISNIYKKIRCYCGKYGCLEAVASGNAIERTSNEILNKERKSWITAKDAAEMAKNGDSVANKIFHDAGKYIGRSISSVANFLNPYKIIIGGGVSLAGDLLLIPIKEEFKKQTMEAISNNTKIEISKLGMNAGVLGAIALGLNHFIFKPEMGFN</sequence>
<evidence type="ECO:0008006" key="2">
    <source>
        <dbReference type="Google" id="ProtNLM"/>
    </source>
</evidence>
<reference evidence="1" key="1">
    <citation type="journal article" date="2014" name="Front. Microbiol.">
        <title>High frequency of phylogenetically diverse reductive dehalogenase-homologous genes in deep subseafloor sedimentary metagenomes.</title>
        <authorList>
            <person name="Kawai M."/>
            <person name="Futagami T."/>
            <person name="Toyoda A."/>
            <person name="Takaki Y."/>
            <person name="Nishi S."/>
            <person name="Hori S."/>
            <person name="Arai W."/>
            <person name="Tsubouchi T."/>
            <person name="Morono Y."/>
            <person name="Uchiyama I."/>
            <person name="Ito T."/>
            <person name="Fujiyama A."/>
            <person name="Inagaki F."/>
            <person name="Takami H."/>
        </authorList>
    </citation>
    <scope>NUCLEOTIDE SEQUENCE</scope>
    <source>
        <strain evidence="1">Expedition CK06-06</strain>
    </source>
</reference>
<dbReference type="InterPro" id="IPR043129">
    <property type="entry name" value="ATPase_NBD"/>
</dbReference>
<dbReference type="Gene3D" id="3.30.420.40">
    <property type="match status" value="1"/>
</dbReference>
<dbReference type="EMBL" id="BARV01010115">
    <property type="protein sequence ID" value="GAI08209.1"/>
    <property type="molecule type" value="Genomic_DNA"/>
</dbReference>
<dbReference type="InterPro" id="IPR000600">
    <property type="entry name" value="ROK"/>
</dbReference>
<evidence type="ECO:0000313" key="1">
    <source>
        <dbReference type="EMBL" id="GAI08209.1"/>
    </source>
</evidence>
<protein>
    <recommendedName>
        <fullName evidence="2">ROK family protein</fullName>
    </recommendedName>
</protein>
<dbReference type="PANTHER" id="PTHR18964">
    <property type="entry name" value="ROK (REPRESSOR, ORF, KINASE) FAMILY"/>
    <property type="match status" value="1"/>
</dbReference>
<gene>
    <name evidence="1" type="ORF">S06H3_19704</name>
</gene>
<comment type="caution">
    <text evidence="1">The sequence shown here is derived from an EMBL/GenBank/DDBJ whole genome shotgun (WGS) entry which is preliminary data.</text>
</comment>
<name>X1MP92_9ZZZZ</name>
<dbReference type="Pfam" id="PF00480">
    <property type="entry name" value="ROK"/>
    <property type="match status" value="1"/>
</dbReference>
<dbReference type="PANTHER" id="PTHR18964:SF149">
    <property type="entry name" value="BIFUNCTIONAL UDP-N-ACETYLGLUCOSAMINE 2-EPIMERASE_N-ACETYLMANNOSAMINE KINASE"/>
    <property type="match status" value="1"/>
</dbReference>
<dbReference type="SUPFAM" id="SSF53067">
    <property type="entry name" value="Actin-like ATPase domain"/>
    <property type="match status" value="1"/>
</dbReference>
<proteinExistence type="predicted"/>
<dbReference type="AlphaFoldDB" id="X1MP92"/>
<feature type="non-terminal residue" evidence="1">
    <location>
        <position position="1"/>
    </location>
</feature>
<organism evidence="1">
    <name type="scientific">marine sediment metagenome</name>
    <dbReference type="NCBI Taxonomy" id="412755"/>
    <lineage>
        <taxon>unclassified sequences</taxon>
        <taxon>metagenomes</taxon>
        <taxon>ecological metagenomes</taxon>
    </lineage>
</organism>